<dbReference type="Proteomes" id="UP001159428">
    <property type="component" value="Unassembled WGS sequence"/>
</dbReference>
<gene>
    <name evidence="1" type="ORF">PMEA_00020562</name>
</gene>
<sequence>MENIELPSERVSPYFREKRDRPQVVARQLFKNFPEARLVDKKTPYNERRKMGHFSWTSSASSEKIIVNLYVVHKWKGAPQRRESSSLMNFDALAICLKRLSALLSKTLQTDGRLSNSLNIGTYLPYRVDSEIFRRALEENMEYPVRVKITMTGLPCRPPSVDIPLPQNLSYEKVEFDQIYVPANALIIAENEQIFLAMANVLKELKAVLIGDAGYVYTGKIGSRQVFLLKCRGPGAVVLTIKKLKPRAGIFLGFAKSLVIRPHEIGDIIVAEAVLRRDTKQEKLESYGCSEYLISVFENGKYGWTPPKYREQAVHVGKILQMGDFAKNEKASAVAVKTSSLDVSECIKGLRKEWISIVSVTGTPRCHGDRSWEPYVAAVISSFVNKVLEDDQVFAVLGGEGRGPRRHSPLLSDPWQETIDTSRKINFYDDRDLSQEEIKRTAEMYWERLQYAIQNGVFHPPPRPDSQSNIHPSPDHFRILPSWKYPVENGDRREVTPPASKHLPISAENLGTHLSLKSSHSLSLPLLPSGKYERAGKPNRKISSPSVKSKILQGSSQSLCPTLSSTMALTTGAALLPLGATLQSQGSRHEIIWIRAEERAAAVSSHLHMGVLPPIPQVKNK</sequence>
<organism evidence="1 2">
    <name type="scientific">Pocillopora meandrina</name>
    <dbReference type="NCBI Taxonomy" id="46732"/>
    <lineage>
        <taxon>Eukaryota</taxon>
        <taxon>Metazoa</taxon>
        <taxon>Cnidaria</taxon>
        <taxon>Anthozoa</taxon>
        <taxon>Hexacorallia</taxon>
        <taxon>Scleractinia</taxon>
        <taxon>Astrocoeniina</taxon>
        <taxon>Pocilloporidae</taxon>
        <taxon>Pocillopora</taxon>
    </lineage>
</organism>
<name>A0AAU9XAY0_9CNID</name>
<keyword evidence="2" id="KW-1185">Reference proteome</keyword>
<dbReference type="SUPFAM" id="SSF53167">
    <property type="entry name" value="Purine and uridine phosphorylases"/>
    <property type="match status" value="1"/>
</dbReference>
<protein>
    <submittedName>
        <fullName evidence="1">Uncharacterized protein</fullName>
    </submittedName>
</protein>
<evidence type="ECO:0000313" key="1">
    <source>
        <dbReference type="EMBL" id="CAH3142758.1"/>
    </source>
</evidence>
<evidence type="ECO:0000313" key="2">
    <source>
        <dbReference type="Proteomes" id="UP001159428"/>
    </source>
</evidence>
<dbReference type="AlphaFoldDB" id="A0AAU9XAY0"/>
<reference evidence="1 2" key="1">
    <citation type="submission" date="2022-05" db="EMBL/GenBank/DDBJ databases">
        <authorList>
            <consortium name="Genoscope - CEA"/>
            <person name="William W."/>
        </authorList>
    </citation>
    <scope>NUCLEOTIDE SEQUENCE [LARGE SCALE GENOMIC DNA]</scope>
</reference>
<accession>A0AAU9XAY0</accession>
<dbReference type="GO" id="GO:0009116">
    <property type="term" value="P:nucleoside metabolic process"/>
    <property type="evidence" value="ECO:0007669"/>
    <property type="project" value="InterPro"/>
</dbReference>
<comment type="caution">
    <text evidence="1">The sequence shown here is derived from an EMBL/GenBank/DDBJ whole genome shotgun (WGS) entry which is preliminary data.</text>
</comment>
<dbReference type="EMBL" id="CALNXJ010000037">
    <property type="protein sequence ID" value="CAH3142758.1"/>
    <property type="molecule type" value="Genomic_DNA"/>
</dbReference>
<dbReference type="GO" id="GO:0003824">
    <property type="term" value="F:catalytic activity"/>
    <property type="evidence" value="ECO:0007669"/>
    <property type="project" value="InterPro"/>
</dbReference>
<dbReference type="Gene3D" id="3.40.50.1580">
    <property type="entry name" value="Nucleoside phosphorylase domain"/>
    <property type="match status" value="1"/>
</dbReference>
<proteinExistence type="predicted"/>
<dbReference type="InterPro" id="IPR035994">
    <property type="entry name" value="Nucleoside_phosphorylase_sf"/>
</dbReference>